<feature type="transmembrane region" description="Helical" evidence="1">
    <location>
        <begin position="20"/>
        <end position="38"/>
    </location>
</feature>
<protein>
    <submittedName>
        <fullName evidence="2">Uncharacterized protein</fullName>
    </submittedName>
</protein>
<proteinExistence type="predicted"/>
<keyword evidence="1" id="KW-0472">Membrane</keyword>
<keyword evidence="1" id="KW-0812">Transmembrane</keyword>
<keyword evidence="1" id="KW-1133">Transmembrane helix</keyword>
<dbReference type="Ensembl" id="ENSOSIT00000017994.1">
    <property type="protein sequence ID" value="ENSOSIP00000017024.1"/>
    <property type="gene ID" value="ENSOSIG00000009331.1"/>
</dbReference>
<evidence type="ECO:0000256" key="1">
    <source>
        <dbReference type="SAM" id="Phobius"/>
    </source>
</evidence>
<name>A0A8C8DN11_9TELE</name>
<evidence type="ECO:0000313" key="3">
    <source>
        <dbReference type="Proteomes" id="UP000694383"/>
    </source>
</evidence>
<dbReference type="GeneTree" id="ENSGT00390000005895"/>
<keyword evidence="3" id="KW-1185">Reference proteome</keyword>
<dbReference type="GO" id="GO:0016020">
    <property type="term" value="C:membrane"/>
    <property type="evidence" value="ECO:0007669"/>
    <property type="project" value="TreeGrafter"/>
</dbReference>
<sequence length="188" mass="21380">GATPPPHPITRLFIISPKTWLTVFFFLLWSLQASILDLHSGALSMGKQFVNIYRYFGDQISDVFAQEDFQLYRNVRGRIQAAIAEAFGLDPTLMYLTKPTFFSRINSTAARTQHDEYWHPHIDKVGLYPKGIHDDRSKSDRFVFIGAGPRVGANWLTQTSFPCKWSVAPLLLDFLPIDHRADMVSCSS</sequence>
<dbReference type="AlphaFoldDB" id="A0A8C8DN11"/>
<reference evidence="2" key="2">
    <citation type="submission" date="2025-09" db="UniProtKB">
        <authorList>
            <consortium name="Ensembl"/>
        </authorList>
    </citation>
    <scope>IDENTIFICATION</scope>
</reference>
<dbReference type="PANTHER" id="PTHR14650:SF1">
    <property type="entry name" value="2-OXOGLUTARATE AND IRON-DEPENDENT OXYGENASE DOMAIN-CONTAINING PROTEIN 3"/>
    <property type="match status" value="1"/>
</dbReference>
<dbReference type="PANTHER" id="PTHR14650">
    <property type="entry name" value="PROLYL HYDROXYLASE-RELATED"/>
    <property type="match status" value="1"/>
</dbReference>
<dbReference type="Proteomes" id="UP000694383">
    <property type="component" value="Unplaced"/>
</dbReference>
<organism evidence="2 3">
    <name type="scientific">Oryzias sinensis</name>
    <name type="common">Chinese medaka</name>
    <dbReference type="NCBI Taxonomy" id="183150"/>
    <lineage>
        <taxon>Eukaryota</taxon>
        <taxon>Metazoa</taxon>
        <taxon>Chordata</taxon>
        <taxon>Craniata</taxon>
        <taxon>Vertebrata</taxon>
        <taxon>Euteleostomi</taxon>
        <taxon>Actinopterygii</taxon>
        <taxon>Neopterygii</taxon>
        <taxon>Teleostei</taxon>
        <taxon>Neoteleostei</taxon>
        <taxon>Acanthomorphata</taxon>
        <taxon>Ovalentaria</taxon>
        <taxon>Atherinomorphae</taxon>
        <taxon>Beloniformes</taxon>
        <taxon>Adrianichthyidae</taxon>
        <taxon>Oryziinae</taxon>
        <taxon>Oryzias</taxon>
    </lineage>
</organism>
<reference evidence="2" key="1">
    <citation type="submission" date="2025-08" db="UniProtKB">
        <authorList>
            <consortium name="Ensembl"/>
        </authorList>
    </citation>
    <scope>IDENTIFICATION</scope>
</reference>
<accession>A0A8C8DN11</accession>
<evidence type="ECO:0000313" key="2">
    <source>
        <dbReference type="Ensembl" id="ENSOSIP00000017024.1"/>
    </source>
</evidence>
<dbReference type="InterPro" id="IPR039210">
    <property type="entry name" value="OGFOD3"/>
</dbReference>